<keyword evidence="3" id="KW-1185">Reference proteome</keyword>
<evidence type="ECO:0008006" key="4">
    <source>
        <dbReference type="Google" id="ProtNLM"/>
    </source>
</evidence>
<name>A0ABV6DVJ1_9BACL</name>
<protein>
    <recommendedName>
        <fullName evidence="4">ATPase</fullName>
    </recommendedName>
</protein>
<evidence type="ECO:0000256" key="1">
    <source>
        <dbReference type="SAM" id="MobiDB-lite"/>
    </source>
</evidence>
<dbReference type="RefSeq" id="WP_377475071.1">
    <property type="nucleotide sequence ID" value="NZ_JBHLWN010000124.1"/>
</dbReference>
<feature type="region of interest" description="Disordered" evidence="1">
    <location>
        <begin position="135"/>
        <end position="154"/>
    </location>
</feature>
<dbReference type="Proteomes" id="UP001589776">
    <property type="component" value="Unassembled WGS sequence"/>
</dbReference>
<reference evidence="2 3" key="1">
    <citation type="submission" date="2024-09" db="EMBL/GenBank/DDBJ databases">
        <authorList>
            <person name="Sun Q."/>
            <person name="Mori K."/>
        </authorList>
    </citation>
    <scope>NUCLEOTIDE SEQUENCE [LARGE SCALE GENOMIC DNA]</scope>
    <source>
        <strain evidence="2 3">CCM 7759</strain>
    </source>
</reference>
<dbReference type="EMBL" id="JBHLWN010000124">
    <property type="protein sequence ID" value="MFC0216666.1"/>
    <property type="molecule type" value="Genomic_DNA"/>
</dbReference>
<feature type="compositionally biased region" description="Polar residues" evidence="1">
    <location>
        <begin position="143"/>
        <end position="154"/>
    </location>
</feature>
<evidence type="ECO:0000313" key="2">
    <source>
        <dbReference type="EMBL" id="MFC0216666.1"/>
    </source>
</evidence>
<organism evidence="2 3">
    <name type="scientific">Paenibacillus chartarius</name>
    <dbReference type="NCBI Taxonomy" id="747481"/>
    <lineage>
        <taxon>Bacteria</taxon>
        <taxon>Bacillati</taxon>
        <taxon>Bacillota</taxon>
        <taxon>Bacilli</taxon>
        <taxon>Bacillales</taxon>
        <taxon>Paenibacillaceae</taxon>
        <taxon>Paenibacillus</taxon>
    </lineage>
</organism>
<comment type="caution">
    <text evidence="2">The sequence shown here is derived from an EMBL/GenBank/DDBJ whole genome shotgun (WGS) entry which is preliminary data.</text>
</comment>
<gene>
    <name evidence="2" type="ORF">ACFFK0_30155</name>
</gene>
<evidence type="ECO:0000313" key="3">
    <source>
        <dbReference type="Proteomes" id="UP001589776"/>
    </source>
</evidence>
<accession>A0ABV6DVJ1</accession>
<sequence>MNFVCNFQTIVESHHTVSIHALAREIFDEEWEMRDSRILLIDTYARRMCMVEVDQHQMPLSHALDRAKKAITKADDARYELQQAHLASDPQRMQAAKARLLEAEHEVSGAITQLEHHDTESHHQEILQTMTQLKQADQENKIASESVTEPKQIR</sequence>
<proteinExistence type="predicted"/>